<dbReference type="EMBL" id="JAGIZB010000004">
    <property type="protein sequence ID" value="MBP0444201.1"/>
    <property type="molecule type" value="Genomic_DNA"/>
</dbReference>
<evidence type="ECO:0000313" key="3">
    <source>
        <dbReference type="Proteomes" id="UP000681594"/>
    </source>
</evidence>
<keyword evidence="1" id="KW-0472">Membrane</keyword>
<dbReference type="RefSeq" id="WP_209378435.1">
    <property type="nucleotide sequence ID" value="NZ_JAGIZB010000004.1"/>
</dbReference>
<evidence type="ECO:0000313" key="2">
    <source>
        <dbReference type="EMBL" id="MBP0444201.1"/>
    </source>
</evidence>
<name>A0ABS4AB17_9PROT</name>
<dbReference type="Proteomes" id="UP000681594">
    <property type="component" value="Unassembled WGS sequence"/>
</dbReference>
<gene>
    <name evidence="2" type="ORF">J8J14_05365</name>
</gene>
<organism evidence="2 3">
    <name type="scientific">Pararoseomonas baculiformis</name>
    <dbReference type="NCBI Taxonomy" id="2820812"/>
    <lineage>
        <taxon>Bacteria</taxon>
        <taxon>Pseudomonadati</taxon>
        <taxon>Pseudomonadota</taxon>
        <taxon>Alphaproteobacteria</taxon>
        <taxon>Acetobacterales</taxon>
        <taxon>Acetobacteraceae</taxon>
        <taxon>Pararoseomonas</taxon>
    </lineage>
</organism>
<feature type="transmembrane region" description="Helical" evidence="1">
    <location>
        <begin position="90"/>
        <end position="111"/>
    </location>
</feature>
<sequence>MSTPAPARWIALRLLGVAGLLALAGLLLLGLPGAFWLALASPLAGLLTSQQAPPDSAWPMAILVALIWPWGLPLAYLAALPLARGWRRGLATLAGMAGMALLLAAGMQVAFGRL</sequence>
<reference evidence="2 3" key="1">
    <citation type="submission" date="2021-03" db="EMBL/GenBank/DDBJ databases">
        <authorList>
            <person name="So Y."/>
        </authorList>
    </citation>
    <scope>NUCLEOTIDE SEQUENCE [LARGE SCALE GENOMIC DNA]</scope>
    <source>
        <strain evidence="2 3">SSH11</strain>
    </source>
</reference>
<comment type="caution">
    <text evidence="2">The sequence shown here is derived from an EMBL/GenBank/DDBJ whole genome shotgun (WGS) entry which is preliminary data.</text>
</comment>
<evidence type="ECO:0000256" key="1">
    <source>
        <dbReference type="SAM" id="Phobius"/>
    </source>
</evidence>
<keyword evidence="1" id="KW-1133">Transmembrane helix</keyword>
<keyword evidence="3" id="KW-1185">Reference proteome</keyword>
<accession>A0ABS4AB17</accession>
<keyword evidence="1" id="KW-0812">Transmembrane</keyword>
<protein>
    <submittedName>
        <fullName evidence="2">Uncharacterized protein</fullName>
    </submittedName>
</protein>
<proteinExistence type="predicted"/>
<feature type="transmembrane region" description="Helical" evidence="1">
    <location>
        <begin position="56"/>
        <end position="78"/>
    </location>
</feature>